<keyword evidence="8" id="KW-1185">Reference proteome</keyword>
<dbReference type="PANTHER" id="PTHR24096">
    <property type="entry name" value="LONG-CHAIN-FATTY-ACID--COA LIGASE"/>
    <property type="match status" value="1"/>
</dbReference>
<dbReference type="InterPro" id="IPR020845">
    <property type="entry name" value="AMP-binding_CS"/>
</dbReference>
<evidence type="ECO:0000313" key="8">
    <source>
        <dbReference type="Proteomes" id="UP000237105"/>
    </source>
</evidence>
<dbReference type="STRING" id="3476.A0A2P5BUJ5"/>
<evidence type="ECO:0000259" key="6">
    <source>
        <dbReference type="Pfam" id="PF13193"/>
    </source>
</evidence>
<dbReference type="AlphaFoldDB" id="A0A2P5BUJ5"/>
<proteinExistence type="inferred from homology"/>
<dbReference type="InterPro" id="IPR025110">
    <property type="entry name" value="AMP-bd_C"/>
</dbReference>
<sequence>MAARNPDPTPAAIDPRSGFCSETRTYHSLRPQVLLPPETTPLSVTDYVFTHLHASPPPPSAPALVDANTRRSIPYPEFTRRVRALAASLQARVGTNAGGGSAFVLSPNSIHVPILYYSLLSLGVAVSPSNPASTAAEISRQIQLCKPIVAFATAETAAKIPSLRYGTVLLDSAEFESMMTTSREVGESRRVEVGQSDTATILYSSGTTGRVKGVELTHRNWISVVAGVYAVRQSGSPRAVALCAVPYFHVYGFGYCVRALGQGDTLVTMGEGRFDLSRMLRTIEELRVSHVALAPPAAVAIAKNWTATDGYDLSSLQVVGCGGAPLPRTAYGLTESTGRVFGTVGLKESRVEGAVGRLMPNFKAKIVDPEAGTGTGLPPLMLGELWLKGPFVMKGYVGDKEATASVVDSEGWLKTGDLCYINNEGYLFIVDRLKELIKYKGYQVAPAELEHLLQSHPDILDAAVAPYPDEEAGQLPMAFVVKRPGSVVYESQIKDFIAEKVAPYKRIRKLMFIDAIPRNAQGKVLRRELIKLALSPSTSKL</sequence>
<evidence type="ECO:0000256" key="3">
    <source>
        <dbReference type="ARBA" id="ARBA00022490"/>
    </source>
</evidence>
<keyword evidence="3" id="KW-0963">Cytoplasm</keyword>
<name>A0A2P5BUJ5_PARAD</name>
<organism evidence="7 8">
    <name type="scientific">Parasponia andersonii</name>
    <name type="common">Sponia andersonii</name>
    <dbReference type="NCBI Taxonomy" id="3476"/>
    <lineage>
        <taxon>Eukaryota</taxon>
        <taxon>Viridiplantae</taxon>
        <taxon>Streptophyta</taxon>
        <taxon>Embryophyta</taxon>
        <taxon>Tracheophyta</taxon>
        <taxon>Spermatophyta</taxon>
        <taxon>Magnoliopsida</taxon>
        <taxon>eudicotyledons</taxon>
        <taxon>Gunneridae</taxon>
        <taxon>Pentapetalae</taxon>
        <taxon>rosids</taxon>
        <taxon>fabids</taxon>
        <taxon>Rosales</taxon>
        <taxon>Cannabaceae</taxon>
        <taxon>Parasponia</taxon>
    </lineage>
</organism>
<comment type="similarity">
    <text evidence="2">Belongs to the ATP-dependent AMP-binding enzyme family.</text>
</comment>
<comment type="caution">
    <text evidence="7">The sequence shown here is derived from an EMBL/GenBank/DDBJ whole genome shotgun (WGS) entry which is preliminary data.</text>
</comment>
<dbReference type="OrthoDB" id="10253869at2759"/>
<dbReference type="PANTHER" id="PTHR24096:SF362">
    <property type="entry name" value="4-COUMARATE--COA LIGASE-LIKE 9"/>
    <property type="match status" value="1"/>
</dbReference>
<gene>
    <name evidence="7" type="ORF">PanWU01x14_208620</name>
</gene>
<dbReference type="EMBL" id="JXTB01000218">
    <property type="protein sequence ID" value="PON52464.1"/>
    <property type="molecule type" value="Genomic_DNA"/>
</dbReference>
<evidence type="ECO:0000256" key="2">
    <source>
        <dbReference type="ARBA" id="ARBA00006432"/>
    </source>
</evidence>
<evidence type="ECO:0000256" key="4">
    <source>
        <dbReference type="ARBA" id="ARBA00022598"/>
    </source>
</evidence>
<dbReference type="Pfam" id="PF00501">
    <property type="entry name" value="AMP-binding"/>
    <property type="match status" value="1"/>
</dbReference>
<comment type="subcellular location">
    <subcellularLocation>
        <location evidence="1">Cytoplasm</location>
    </subcellularLocation>
</comment>
<dbReference type="Proteomes" id="UP000237105">
    <property type="component" value="Unassembled WGS sequence"/>
</dbReference>
<dbReference type="PROSITE" id="PS00455">
    <property type="entry name" value="AMP_BINDING"/>
    <property type="match status" value="1"/>
</dbReference>
<evidence type="ECO:0000256" key="1">
    <source>
        <dbReference type="ARBA" id="ARBA00004496"/>
    </source>
</evidence>
<protein>
    <submittedName>
        <fullName evidence="7">2,3-dihydroxybenzoate-AMP ligase</fullName>
    </submittedName>
</protein>
<evidence type="ECO:0000313" key="7">
    <source>
        <dbReference type="EMBL" id="PON52464.1"/>
    </source>
</evidence>
<dbReference type="SUPFAM" id="SSF56801">
    <property type="entry name" value="Acetyl-CoA synthetase-like"/>
    <property type="match status" value="1"/>
</dbReference>
<dbReference type="Pfam" id="PF13193">
    <property type="entry name" value="AMP-binding_C"/>
    <property type="match status" value="1"/>
</dbReference>
<reference evidence="8" key="1">
    <citation type="submission" date="2016-06" db="EMBL/GenBank/DDBJ databases">
        <title>Parallel loss of symbiosis genes in relatives of nitrogen-fixing non-legume Parasponia.</title>
        <authorList>
            <person name="Van Velzen R."/>
            <person name="Holmer R."/>
            <person name="Bu F."/>
            <person name="Rutten L."/>
            <person name="Van Zeijl A."/>
            <person name="Liu W."/>
            <person name="Santuari L."/>
            <person name="Cao Q."/>
            <person name="Sharma T."/>
            <person name="Shen D."/>
            <person name="Roswanjaya Y."/>
            <person name="Wardhani T."/>
            <person name="Kalhor M.S."/>
            <person name="Jansen J."/>
            <person name="Van den Hoogen J."/>
            <person name="Gungor B."/>
            <person name="Hartog M."/>
            <person name="Hontelez J."/>
            <person name="Verver J."/>
            <person name="Yang W.-C."/>
            <person name="Schijlen E."/>
            <person name="Repin R."/>
            <person name="Schilthuizen M."/>
            <person name="Schranz E."/>
            <person name="Heidstra R."/>
            <person name="Miyata K."/>
            <person name="Fedorova E."/>
            <person name="Kohlen W."/>
            <person name="Bisseling T."/>
            <person name="Smit S."/>
            <person name="Geurts R."/>
        </authorList>
    </citation>
    <scope>NUCLEOTIDE SEQUENCE [LARGE SCALE GENOMIC DNA]</scope>
    <source>
        <strain evidence="8">cv. WU1-14</strain>
    </source>
</reference>
<feature type="domain" description="AMP-dependent synthetase/ligase" evidence="5">
    <location>
        <begin position="59"/>
        <end position="396"/>
    </location>
</feature>
<dbReference type="FunFam" id="3.30.300.30:FF:000007">
    <property type="entry name" value="4-coumarate--CoA ligase 2"/>
    <property type="match status" value="1"/>
</dbReference>
<feature type="domain" description="AMP-binding enzyme C-terminal" evidence="6">
    <location>
        <begin position="448"/>
        <end position="523"/>
    </location>
</feature>
<dbReference type="Gene3D" id="3.40.50.12780">
    <property type="entry name" value="N-terminal domain of ligase-like"/>
    <property type="match status" value="1"/>
</dbReference>
<accession>A0A2P5BUJ5</accession>
<dbReference type="InterPro" id="IPR045851">
    <property type="entry name" value="AMP-bd_C_sf"/>
</dbReference>
<dbReference type="InterPro" id="IPR042099">
    <property type="entry name" value="ANL_N_sf"/>
</dbReference>
<dbReference type="GO" id="GO:0016405">
    <property type="term" value="F:CoA-ligase activity"/>
    <property type="evidence" value="ECO:0007669"/>
    <property type="project" value="TreeGrafter"/>
</dbReference>
<keyword evidence="4 7" id="KW-0436">Ligase</keyword>
<dbReference type="InterPro" id="IPR000873">
    <property type="entry name" value="AMP-dep_synth/lig_dom"/>
</dbReference>
<evidence type="ECO:0000259" key="5">
    <source>
        <dbReference type="Pfam" id="PF00501"/>
    </source>
</evidence>
<dbReference type="Gene3D" id="3.30.300.30">
    <property type="match status" value="1"/>
</dbReference>
<dbReference type="GO" id="GO:0005737">
    <property type="term" value="C:cytoplasm"/>
    <property type="evidence" value="ECO:0007669"/>
    <property type="project" value="UniProtKB-SubCell"/>
</dbReference>